<dbReference type="RefSeq" id="WP_154435530.1">
    <property type="nucleotide sequence ID" value="NZ_VUNC01000005.1"/>
</dbReference>
<organism evidence="1 2">
    <name type="scientific">Olsenella porci</name>
    <dbReference type="NCBI Taxonomy" id="2652279"/>
    <lineage>
        <taxon>Bacteria</taxon>
        <taxon>Bacillati</taxon>
        <taxon>Actinomycetota</taxon>
        <taxon>Coriobacteriia</taxon>
        <taxon>Coriobacteriales</taxon>
        <taxon>Atopobiaceae</taxon>
        <taxon>Olsenella</taxon>
    </lineage>
</organism>
<keyword evidence="2" id="KW-1185">Reference proteome</keyword>
<comment type="caution">
    <text evidence="1">The sequence shown here is derived from an EMBL/GenBank/DDBJ whole genome shotgun (WGS) entry which is preliminary data.</text>
</comment>
<protein>
    <submittedName>
        <fullName evidence="1">DNA alkylation repair protein</fullName>
    </submittedName>
</protein>
<proteinExistence type="predicted"/>
<dbReference type="Proteomes" id="UP000469325">
    <property type="component" value="Unassembled WGS sequence"/>
</dbReference>
<dbReference type="Pfam" id="PF08713">
    <property type="entry name" value="DNA_alkylation"/>
    <property type="match status" value="1"/>
</dbReference>
<accession>A0A6N7XNU1</accession>
<evidence type="ECO:0000313" key="2">
    <source>
        <dbReference type="Proteomes" id="UP000469325"/>
    </source>
</evidence>
<reference evidence="1 2" key="1">
    <citation type="submission" date="2019-08" db="EMBL/GenBank/DDBJ databases">
        <title>In-depth cultivation of the pig gut microbiome towards novel bacterial diversity and tailored functional studies.</title>
        <authorList>
            <person name="Wylensek D."/>
            <person name="Hitch T.C.A."/>
            <person name="Clavel T."/>
        </authorList>
    </citation>
    <scope>NUCLEOTIDE SEQUENCE [LARGE SCALE GENOMIC DNA]</scope>
    <source>
        <strain evidence="1 2">CA-Schmier-601-WT-1</strain>
    </source>
</reference>
<dbReference type="InterPro" id="IPR014825">
    <property type="entry name" value="DNA_alkylation"/>
</dbReference>
<dbReference type="CDD" id="cd06561">
    <property type="entry name" value="AlkD_like"/>
    <property type="match status" value="1"/>
</dbReference>
<gene>
    <name evidence="1" type="ORF">FYJ68_07335</name>
</gene>
<evidence type="ECO:0000313" key="1">
    <source>
        <dbReference type="EMBL" id="MST72918.1"/>
    </source>
</evidence>
<sequence length="236" mass="26922">MKWVENRLHELADTGGEYREFNARIVATVDPTTMLGVRVPRLRALAREVVRSEDRDAFLAELPHRWYEEYLVHAFVLNDTHELDRTVDLLDALLPYVDNWCVCDALNPRAFHDGRELHGDPAGTLVPLARRWMASPRTYTRRFGVSVLMRDLLGEGYDPSQLGLAVAADNGEYYVRMMIAWYLAEALVSHEADAMAAIASAATNPQVRRMAIQKGIESRRVDATTKEALRRMRRRA</sequence>
<dbReference type="EMBL" id="VUNC01000005">
    <property type="protein sequence ID" value="MST72918.1"/>
    <property type="molecule type" value="Genomic_DNA"/>
</dbReference>
<dbReference type="Gene3D" id="1.25.10.90">
    <property type="match status" value="1"/>
</dbReference>
<name>A0A6N7XNU1_9ACTN</name>
<dbReference type="AlphaFoldDB" id="A0A6N7XNU1"/>
<dbReference type="SUPFAM" id="SSF48371">
    <property type="entry name" value="ARM repeat"/>
    <property type="match status" value="1"/>
</dbReference>
<dbReference type="InterPro" id="IPR016024">
    <property type="entry name" value="ARM-type_fold"/>
</dbReference>